<accession>A0A212JJK3</accession>
<dbReference type="EMBL" id="FLUN01000001">
    <property type="protein sequence ID" value="SBV99598.1"/>
    <property type="molecule type" value="Genomic_DNA"/>
</dbReference>
<sequence>MLKRIYEIVLDSPIGLKKGSLTLSGEGGACAADIYLMRHWNRFAARRTGPGGYSLRGALWTQVGEVACEMELRVEGEGLSAVADTAKGRMELTGRLAENSEN</sequence>
<name>A0A212JJK3_9FIRM</name>
<proteinExistence type="predicted"/>
<dbReference type="AlphaFoldDB" id="A0A212JJK3"/>
<gene>
    <name evidence="1" type="ORF">KL86CLO1_11227</name>
</gene>
<reference evidence="1" key="1">
    <citation type="submission" date="2016-04" db="EMBL/GenBank/DDBJ databases">
        <authorList>
            <person name="Evans L.H."/>
            <person name="Alamgir A."/>
            <person name="Owens N."/>
            <person name="Weber N.D."/>
            <person name="Virtaneva K."/>
            <person name="Barbian K."/>
            <person name="Babar A."/>
            <person name="Rosenke K."/>
        </authorList>
    </citation>
    <scope>NUCLEOTIDE SEQUENCE</scope>
    <source>
        <strain evidence="1">86</strain>
    </source>
</reference>
<organism evidence="1">
    <name type="scientific">uncultured Eubacteriales bacterium</name>
    <dbReference type="NCBI Taxonomy" id="172733"/>
    <lineage>
        <taxon>Bacteria</taxon>
        <taxon>Bacillati</taxon>
        <taxon>Bacillota</taxon>
        <taxon>Clostridia</taxon>
        <taxon>Eubacteriales</taxon>
        <taxon>environmental samples</taxon>
    </lineage>
</organism>
<evidence type="ECO:0000313" key="1">
    <source>
        <dbReference type="EMBL" id="SBV99598.1"/>
    </source>
</evidence>
<protein>
    <submittedName>
        <fullName evidence="1">Uncharacterized protein</fullName>
    </submittedName>
</protein>